<feature type="region of interest" description="Disordered" evidence="1">
    <location>
        <begin position="395"/>
        <end position="423"/>
    </location>
</feature>
<dbReference type="InterPro" id="IPR036047">
    <property type="entry name" value="F-box-like_dom_sf"/>
</dbReference>
<dbReference type="Proteomes" id="UP000245946">
    <property type="component" value="Unassembled WGS sequence"/>
</dbReference>
<gene>
    <name evidence="2" type="ORF">FA09DRAFT_346596</name>
</gene>
<evidence type="ECO:0000313" key="2">
    <source>
        <dbReference type="EMBL" id="PWN96607.1"/>
    </source>
</evidence>
<proteinExistence type="predicted"/>
<keyword evidence="3" id="KW-1185">Reference proteome</keyword>
<feature type="region of interest" description="Disordered" evidence="1">
    <location>
        <begin position="209"/>
        <end position="258"/>
    </location>
</feature>
<accession>A0A316Z4B6</accession>
<protein>
    <submittedName>
        <fullName evidence="2">Uncharacterized protein</fullName>
    </submittedName>
</protein>
<evidence type="ECO:0000256" key="1">
    <source>
        <dbReference type="SAM" id="MobiDB-lite"/>
    </source>
</evidence>
<dbReference type="RefSeq" id="XP_025596886.1">
    <property type="nucleotide sequence ID" value="XM_025744760.1"/>
</dbReference>
<dbReference type="EMBL" id="KZ819298">
    <property type="protein sequence ID" value="PWN96607.1"/>
    <property type="molecule type" value="Genomic_DNA"/>
</dbReference>
<feature type="compositionally biased region" description="Low complexity" evidence="1">
    <location>
        <begin position="235"/>
        <end position="258"/>
    </location>
</feature>
<dbReference type="CDD" id="cd09917">
    <property type="entry name" value="F-box_SF"/>
    <property type="match status" value="1"/>
</dbReference>
<name>A0A316Z4B6_9BASI</name>
<dbReference type="OrthoDB" id="3356769at2759"/>
<reference evidence="2 3" key="1">
    <citation type="journal article" date="2018" name="Mol. Biol. Evol.">
        <title>Broad Genomic Sampling Reveals a Smut Pathogenic Ancestry of the Fungal Clade Ustilaginomycotina.</title>
        <authorList>
            <person name="Kijpornyongpan T."/>
            <person name="Mondo S.J."/>
            <person name="Barry K."/>
            <person name="Sandor L."/>
            <person name="Lee J."/>
            <person name="Lipzen A."/>
            <person name="Pangilinan J."/>
            <person name="LaButti K."/>
            <person name="Hainaut M."/>
            <person name="Henrissat B."/>
            <person name="Grigoriev I.V."/>
            <person name="Spatafora J.W."/>
            <person name="Aime M.C."/>
        </authorList>
    </citation>
    <scope>NUCLEOTIDE SEQUENCE [LARGE SCALE GENOMIC DNA]</scope>
    <source>
        <strain evidence="2 3">MCA 4186</strain>
    </source>
</reference>
<dbReference type="SUPFAM" id="SSF81383">
    <property type="entry name" value="F-box domain"/>
    <property type="match status" value="1"/>
</dbReference>
<dbReference type="AlphaFoldDB" id="A0A316Z4B6"/>
<organism evidence="2 3">
    <name type="scientific">Tilletiopsis washingtonensis</name>
    <dbReference type="NCBI Taxonomy" id="58919"/>
    <lineage>
        <taxon>Eukaryota</taxon>
        <taxon>Fungi</taxon>
        <taxon>Dikarya</taxon>
        <taxon>Basidiomycota</taxon>
        <taxon>Ustilaginomycotina</taxon>
        <taxon>Exobasidiomycetes</taxon>
        <taxon>Entylomatales</taxon>
        <taxon>Entylomatales incertae sedis</taxon>
        <taxon>Tilletiopsis</taxon>
    </lineage>
</organism>
<evidence type="ECO:0000313" key="3">
    <source>
        <dbReference type="Proteomes" id="UP000245946"/>
    </source>
</evidence>
<dbReference type="GeneID" id="37272304"/>
<sequence>MAQAERPARSGSRGAERDAAADAQAHAGALVPRQDSASCGVASLPRLPPELLSHIVSFLAPASLANDPLAHRTLAALACTSRLMRHWALRVRYETLVLPRHVRDFRRWYGRIRAAEPPFVCAGYTRALFSGLDDVSRLTAASSGWETEFLRLLHYLGRHITHLSLWHAESRCLLRDHSQVHRPRPRQANGKRSAIPRLQPSWAWGEGLHFSDDDTSDSSSSFSSEGEEQGEERSAQGQGTELAAAAAPDEALRARQAAAAARERARAVPPKWLLDELASDAQAAHRHRAHLPAEPLEDLKVPHQRAQATRESWGCAPQSISLCVGGPHVEDRNWPRLKFWRRCRELDLFVPVTTYVPRVLTLLSTLHRLPLVRLRISSPHATLLLALPPFSRRTRGGAPASPFDDDAPGDAADTAAAADDDDAAPLAPPNLAHSLTHLSSCAGLKSAVLAEFAGTHLDDISILEGLVTSLVLLGADAPHLWRALPAGACCPLHCAEPASPPRLRGSTGEERIRVRIHQRGQSTWGRLATRRSDFVERAYAGGMGAWKTLGAWDD</sequence>
<feature type="region of interest" description="Disordered" evidence="1">
    <location>
        <begin position="1"/>
        <end position="27"/>
    </location>
</feature>